<protein>
    <submittedName>
        <fullName evidence="2">Retrotransposon protein</fullName>
    </submittedName>
</protein>
<dbReference type="Proteomes" id="UP000321393">
    <property type="component" value="Unassembled WGS sequence"/>
</dbReference>
<dbReference type="InterPro" id="IPR045249">
    <property type="entry name" value="HARBI1-like"/>
</dbReference>
<comment type="caution">
    <text evidence="2">The sequence shown here is derived from an EMBL/GenBank/DDBJ whole genome shotgun (WGS) entry which is preliminary data.</text>
</comment>
<evidence type="ECO:0000313" key="5">
    <source>
        <dbReference type="Proteomes" id="UP000321947"/>
    </source>
</evidence>
<dbReference type="InterPro" id="IPR058353">
    <property type="entry name" value="DUF8040"/>
</dbReference>
<dbReference type="Proteomes" id="UP000321947">
    <property type="component" value="Unassembled WGS sequence"/>
</dbReference>
<feature type="domain" description="DUF8040" evidence="1">
    <location>
        <begin position="1"/>
        <end position="70"/>
    </location>
</feature>
<organism evidence="2 4">
    <name type="scientific">Cucumis melo var. makuwa</name>
    <name type="common">Oriental melon</name>
    <dbReference type="NCBI Taxonomy" id="1194695"/>
    <lineage>
        <taxon>Eukaryota</taxon>
        <taxon>Viridiplantae</taxon>
        <taxon>Streptophyta</taxon>
        <taxon>Embryophyta</taxon>
        <taxon>Tracheophyta</taxon>
        <taxon>Spermatophyta</taxon>
        <taxon>Magnoliopsida</taxon>
        <taxon>eudicotyledons</taxon>
        <taxon>Gunneridae</taxon>
        <taxon>Pentapetalae</taxon>
        <taxon>rosids</taxon>
        <taxon>fabids</taxon>
        <taxon>Cucurbitales</taxon>
        <taxon>Cucurbitaceae</taxon>
        <taxon>Benincaseae</taxon>
        <taxon>Cucumis</taxon>
    </lineage>
</organism>
<dbReference type="EMBL" id="SSTE01020357">
    <property type="protein sequence ID" value="KAA0034865.1"/>
    <property type="molecule type" value="Genomic_DNA"/>
</dbReference>
<accession>A0A5A7T069</accession>
<proteinExistence type="predicted"/>
<dbReference type="STRING" id="1194695.A0A5A7T069"/>
<dbReference type="PANTHER" id="PTHR22930:SF293">
    <property type="entry name" value="PROTEIN ALP1-LIKE"/>
    <property type="match status" value="1"/>
</dbReference>
<dbReference type="PANTHER" id="PTHR22930">
    <property type="match status" value="1"/>
</dbReference>
<reference evidence="4 5" key="1">
    <citation type="submission" date="2019-08" db="EMBL/GenBank/DDBJ databases">
        <title>Draft genome sequences of two oriental melons (Cucumis melo L. var makuwa).</title>
        <authorList>
            <person name="Kwon S.-Y."/>
        </authorList>
    </citation>
    <scope>NUCLEOTIDE SEQUENCE [LARGE SCALE GENOMIC DNA]</scope>
    <source>
        <strain evidence="5">cv. Chang Bougi</strain>
        <strain evidence="4">cv. SW 3</strain>
        <tissue evidence="2">Leaf</tissue>
    </source>
</reference>
<evidence type="ECO:0000313" key="2">
    <source>
        <dbReference type="EMBL" id="KAA0034865.1"/>
    </source>
</evidence>
<evidence type="ECO:0000259" key="1">
    <source>
        <dbReference type="Pfam" id="PF26138"/>
    </source>
</evidence>
<name>A0A5A7T069_CUCMM</name>
<evidence type="ECO:0000313" key="4">
    <source>
        <dbReference type="Proteomes" id="UP000321393"/>
    </source>
</evidence>
<dbReference type="Pfam" id="PF26138">
    <property type="entry name" value="DUF8040"/>
    <property type="match status" value="1"/>
</dbReference>
<sequence length="398" mass="44904">MDRRCFTILCHLLQTRAGLESIEHVDIEEMIALFLHVLAHDVKNRHIQREFVRSGKTVSRHFNMVLMAILRLHDELLATPQPITSGCTDMRWQCFENCLGALDGTFIKVNVSAADRPRGQCYHLQKWRGAENAPETPKEFFNMKHSSARNVIERAFDLLKGRWAILRRKSYYPVQTMVTQHTQLLVGDDITNIEPSNEWTEWRDVLASSMFGMTVAMTSSSKSPKHSWTNAEEACLVDYLVDLVNTGGRGRTIMRPFGLLLKKTFQAIAEMRGPADAPCSKRTLEQAIFALRRIIVVFGKDRATGACAETFADIGSNVPTDNDSVPIEDDIDMEFPAMYSLRMNMSPEDMMGGCDSSAENHCRMAGESYEPGGRDDGVEGVAHEKLHQDARFDEGRLL</sequence>
<gene>
    <name evidence="3" type="ORF">E5676_scaffold325G00020</name>
    <name evidence="2" type="ORF">E6C27_scaffold515G00330</name>
</gene>
<dbReference type="OrthoDB" id="1851308at2759"/>
<dbReference type="AlphaFoldDB" id="A0A5A7T069"/>
<dbReference type="EMBL" id="SSTD01002800">
    <property type="protein sequence ID" value="TYK27334.1"/>
    <property type="molecule type" value="Genomic_DNA"/>
</dbReference>
<evidence type="ECO:0000313" key="3">
    <source>
        <dbReference type="EMBL" id="TYK27334.1"/>
    </source>
</evidence>